<evidence type="ECO:0000313" key="4">
    <source>
        <dbReference type="Proteomes" id="UP000235371"/>
    </source>
</evidence>
<dbReference type="PANTHER" id="PTHR33365:SF4">
    <property type="entry name" value="CYCLOCHLOROTINE BIOSYNTHESIS PROTEIN O"/>
    <property type="match status" value="1"/>
</dbReference>
<dbReference type="InterPro" id="IPR021765">
    <property type="entry name" value="UstYa-like"/>
</dbReference>
<proteinExistence type="inferred from homology"/>
<evidence type="ECO:0000256" key="1">
    <source>
        <dbReference type="ARBA" id="ARBA00004685"/>
    </source>
</evidence>
<keyword evidence="4" id="KW-1185">Reference proteome</keyword>
<dbReference type="Pfam" id="PF11807">
    <property type="entry name" value="UstYa"/>
    <property type="match status" value="1"/>
</dbReference>
<dbReference type="EMBL" id="KZ613787">
    <property type="protein sequence ID" value="PMD61029.1"/>
    <property type="molecule type" value="Genomic_DNA"/>
</dbReference>
<dbReference type="InParanoid" id="A0A2J6TDF5"/>
<evidence type="ECO:0000313" key="3">
    <source>
        <dbReference type="EMBL" id="PMD61029.1"/>
    </source>
</evidence>
<dbReference type="OrthoDB" id="3687641at2759"/>
<dbReference type="GeneID" id="36581320"/>
<dbReference type="AlphaFoldDB" id="A0A2J6TDF5"/>
<dbReference type="Proteomes" id="UP000235371">
    <property type="component" value="Unassembled WGS sequence"/>
</dbReference>
<organism evidence="3 4">
    <name type="scientific">Hyaloscypha bicolor E</name>
    <dbReference type="NCBI Taxonomy" id="1095630"/>
    <lineage>
        <taxon>Eukaryota</taxon>
        <taxon>Fungi</taxon>
        <taxon>Dikarya</taxon>
        <taxon>Ascomycota</taxon>
        <taxon>Pezizomycotina</taxon>
        <taxon>Leotiomycetes</taxon>
        <taxon>Helotiales</taxon>
        <taxon>Hyaloscyphaceae</taxon>
        <taxon>Hyaloscypha</taxon>
        <taxon>Hyaloscypha bicolor</taxon>
    </lineage>
</organism>
<comment type="similarity">
    <text evidence="2">Belongs to the ustYa family.</text>
</comment>
<gene>
    <name evidence="3" type="ORF">K444DRAFT_493442</name>
</gene>
<protein>
    <submittedName>
        <fullName evidence="3">Uncharacterized protein</fullName>
    </submittedName>
</protein>
<evidence type="ECO:0000256" key="2">
    <source>
        <dbReference type="ARBA" id="ARBA00035112"/>
    </source>
</evidence>
<feature type="non-terminal residue" evidence="3">
    <location>
        <position position="53"/>
    </location>
</feature>
<dbReference type="RefSeq" id="XP_024737933.1">
    <property type="nucleotide sequence ID" value="XM_024873240.1"/>
</dbReference>
<accession>A0A2J6TDF5</accession>
<name>A0A2J6TDF5_9HELO</name>
<sequence>HCLDYIRQDIQCHSDLTPLSYLWDEEAQGVLPVFNSTHTCRKFSDVHLWALQR</sequence>
<dbReference type="PANTHER" id="PTHR33365">
    <property type="entry name" value="YALI0B05434P"/>
    <property type="match status" value="1"/>
</dbReference>
<dbReference type="GO" id="GO:0043386">
    <property type="term" value="P:mycotoxin biosynthetic process"/>
    <property type="evidence" value="ECO:0007669"/>
    <property type="project" value="InterPro"/>
</dbReference>
<reference evidence="3 4" key="1">
    <citation type="submission" date="2016-04" db="EMBL/GenBank/DDBJ databases">
        <title>A degradative enzymes factory behind the ericoid mycorrhizal symbiosis.</title>
        <authorList>
            <consortium name="DOE Joint Genome Institute"/>
            <person name="Martino E."/>
            <person name="Morin E."/>
            <person name="Grelet G."/>
            <person name="Kuo A."/>
            <person name="Kohler A."/>
            <person name="Daghino S."/>
            <person name="Barry K."/>
            <person name="Choi C."/>
            <person name="Cichocki N."/>
            <person name="Clum A."/>
            <person name="Copeland A."/>
            <person name="Hainaut M."/>
            <person name="Haridas S."/>
            <person name="Labutti K."/>
            <person name="Lindquist E."/>
            <person name="Lipzen A."/>
            <person name="Khouja H.-R."/>
            <person name="Murat C."/>
            <person name="Ohm R."/>
            <person name="Olson A."/>
            <person name="Spatafora J."/>
            <person name="Veneault-Fourrey C."/>
            <person name="Henrissat B."/>
            <person name="Grigoriev I."/>
            <person name="Martin F."/>
            <person name="Perotto S."/>
        </authorList>
    </citation>
    <scope>NUCLEOTIDE SEQUENCE [LARGE SCALE GENOMIC DNA]</scope>
    <source>
        <strain evidence="3 4">E</strain>
    </source>
</reference>
<dbReference type="STRING" id="1095630.A0A2J6TDF5"/>
<feature type="non-terminal residue" evidence="3">
    <location>
        <position position="1"/>
    </location>
</feature>
<comment type="pathway">
    <text evidence="1">Mycotoxin biosynthesis.</text>
</comment>